<dbReference type="RefSeq" id="WP_283078783.1">
    <property type="nucleotide sequence ID" value="NZ_CP121671.1"/>
</dbReference>
<evidence type="ECO:0000313" key="3">
    <source>
        <dbReference type="Proteomes" id="UP001221597"/>
    </source>
</evidence>
<dbReference type="Proteomes" id="UP001221597">
    <property type="component" value="Chromosome"/>
</dbReference>
<dbReference type="EMBL" id="CP121671">
    <property type="protein sequence ID" value="WFT76839.1"/>
    <property type="molecule type" value="Genomic_DNA"/>
</dbReference>
<feature type="region of interest" description="Disordered" evidence="1">
    <location>
        <begin position="65"/>
        <end position="90"/>
    </location>
</feature>
<keyword evidence="3" id="KW-1185">Reference proteome</keyword>
<reference evidence="2 3" key="1">
    <citation type="submission" date="2023-04" db="EMBL/GenBank/DDBJ databases">
        <title>Genome sequence of Halobacillus naozhouensis KACC 21980.</title>
        <authorList>
            <person name="Kim S."/>
            <person name="Heo J."/>
            <person name="Kwon S.-W."/>
        </authorList>
    </citation>
    <scope>NUCLEOTIDE SEQUENCE [LARGE SCALE GENOMIC DNA]</scope>
    <source>
        <strain evidence="2 3">KCTC 13234</strain>
    </source>
</reference>
<accession>A0ABY8J604</accession>
<name>A0ABY8J604_9BACI</name>
<evidence type="ECO:0000313" key="2">
    <source>
        <dbReference type="EMBL" id="WFT76839.1"/>
    </source>
</evidence>
<gene>
    <name evidence="2" type="ORF">P9989_10960</name>
</gene>
<protein>
    <submittedName>
        <fullName evidence="2">Uncharacterized protein</fullName>
    </submittedName>
</protein>
<organism evidence="2 3">
    <name type="scientific">Halobacillus naozhouensis</name>
    <dbReference type="NCBI Taxonomy" id="554880"/>
    <lineage>
        <taxon>Bacteria</taxon>
        <taxon>Bacillati</taxon>
        <taxon>Bacillota</taxon>
        <taxon>Bacilli</taxon>
        <taxon>Bacillales</taxon>
        <taxon>Bacillaceae</taxon>
        <taxon>Halobacillus</taxon>
    </lineage>
</organism>
<evidence type="ECO:0000256" key="1">
    <source>
        <dbReference type="SAM" id="MobiDB-lite"/>
    </source>
</evidence>
<sequence>MGLIIVAYILRSKGQYQGEPEHARCLSTEYPALSGHLDVKKNSNRDKILLQDTQISKEELGIEHTTHQLEDEESNLKKQENHWDWNENKE</sequence>
<proteinExistence type="predicted"/>